<dbReference type="SUPFAM" id="SSF52833">
    <property type="entry name" value="Thioredoxin-like"/>
    <property type="match status" value="1"/>
</dbReference>
<dbReference type="SFLD" id="SFLDS00019">
    <property type="entry name" value="Glutathione_Transferase_(cytos"/>
    <property type="match status" value="1"/>
</dbReference>
<dbReference type="SUPFAM" id="SSF47616">
    <property type="entry name" value="GST C-terminal domain-like"/>
    <property type="match status" value="1"/>
</dbReference>
<dbReference type="InterPro" id="IPR040079">
    <property type="entry name" value="Glutathione_S-Trfase"/>
</dbReference>
<accession>A0A1G9BQJ6</accession>
<proteinExistence type="predicted"/>
<dbReference type="InterPro" id="IPR036282">
    <property type="entry name" value="Glutathione-S-Trfase_C_sf"/>
</dbReference>
<dbReference type="Pfam" id="PF00043">
    <property type="entry name" value="GST_C"/>
    <property type="match status" value="1"/>
</dbReference>
<feature type="domain" description="GST N-terminal" evidence="1">
    <location>
        <begin position="1"/>
        <end position="81"/>
    </location>
</feature>
<evidence type="ECO:0000259" key="1">
    <source>
        <dbReference type="PROSITE" id="PS50404"/>
    </source>
</evidence>
<dbReference type="PROSITE" id="PS50404">
    <property type="entry name" value="GST_NTER"/>
    <property type="match status" value="1"/>
</dbReference>
<dbReference type="PROSITE" id="PS50405">
    <property type="entry name" value="GST_CTER"/>
    <property type="match status" value="1"/>
</dbReference>
<reference evidence="4" key="1">
    <citation type="submission" date="2016-10" db="EMBL/GenBank/DDBJ databases">
        <authorList>
            <person name="Varghese N."/>
            <person name="Submissions S."/>
        </authorList>
    </citation>
    <scope>NUCLEOTIDE SEQUENCE [LARGE SCALE GENOMIC DNA]</scope>
    <source>
        <strain evidence="4">CGMCC 1.10658</strain>
    </source>
</reference>
<keyword evidence="3" id="KW-0808">Transferase</keyword>
<evidence type="ECO:0000313" key="4">
    <source>
        <dbReference type="Proteomes" id="UP000199305"/>
    </source>
</evidence>
<sequence length="201" mass="22970">MKLYYAPGACSLSPHIVACEAGIDLELCKVDLREKKTEDGADFLEINPKGFVPALRIDDGEVLTEGPAIVQFLADLKPDSGLAPPAGSRERYRLQEWLNFIAAELHKSFVPLFWGGTETEKDHARNKIRERFDYVEERLQHDYLLGDDFTVADAYLFTIANWLDRQDMDTSSWPRLQEFQERVRQRPGARKALREEGLLGD</sequence>
<gene>
    <name evidence="3" type="ORF">SAMN05216212_2324</name>
</gene>
<dbReference type="PANTHER" id="PTHR44051">
    <property type="entry name" value="GLUTATHIONE S-TRANSFERASE-RELATED"/>
    <property type="match status" value="1"/>
</dbReference>
<feature type="domain" description="GST C-terminal" evidence="2">
    <location>
        <begin position="87"/>
        <end position="201"/>
    </location>
</feature>
<dbReference type="OrthoDB" id="9810080at2"/>
<protein>
    <submittedName>
        <fullName evidence="3">Glutathione S-transferase</fullName>
    </submittedName>
</protein>
<organism evidence="3 4">
    <name type="scientific">Microbulbifer yueqingensis</name>
    <dbReference type="NCBI Taxonomy" id="658219"/>
    <lineage>
        <taxon>Bacteria</taxon>
        <taxon>Pseudomonadati</taxon>
        <taxon>Pseudomonadota</taxon>
        <taxon>Gammaproteobacteria</taxon>
        <taxon>Cellvibrionales</taxon>
        <taxon>Microbulbiferaceae</taxon>
        <taxon>Microbulbifer</taxon>
    </lineage>
</organism>
<dbReference type="AlphaFoldDB" id="A0A1G9BQJ6"/>
<dbReference type="Gene3D" id="1.20.1050.10">
    <property type="match status" value="1"/>
</dbReference>
<name>A0A1G9BQJ6_9GAMM</name>
<dbReference type="GO" id="GO:0016740">
    <property type="term" value="F:transferase activity"/>
    <property type="evidence" value="ECO:0007669"/>
    <property type="project" value="UniProtKB-KW"/>
</dbReference>
<dbReference type="Pfam" id="PF13409">
    <property type="entry name" value="GST_N_2"/>
    <property type="match status" value="1"/>
</dbReference>
<dbReference type="SFLD" id="SFLDG00358">
    <property type="entry name" value="Main_(cytGST)"/>
    <property type="match status" value="1"/>
</dbReference>
<dbReference type="InterPro" id="IPR004046">
    <property type="entry name" value="GST_C"/>
</dbReference>
<dbReference type="InterPro" id="IPR010987">
    <property type="entry name" value="Glutathione-S-Trfase_C-like"/>
</dbReference>
<dbReference type="InterPro" id="IPR004045">
    <property type="entry name" value="Glutathione_S-Trfase_N"/>
</dbReference>
<dbReference type="EMBL" id="FNFH01000004">
    <property type="protein sequence ID" value="SDK41520.1"/>
    <property type="molecule type" value="Genomic_DNA"/>
</dbReference>
<dbReference type="CDD" id="cd03057">
    <property type="entry name" value="GST_N_Beta"/>
    <property type="match status" value="1"/>
</dbReference>
<evidence type="ECO:0000259" key="2">
    <source>
        <dbReference type="PROSITE" id="PS50405"/>
    </source>
</evidence>
<dbReference type="STRING" id="658219.SAMN05216212_2324"/>
<dbReference type="Gene3D" id="3.40.30.10">
    <property type="entry name" value="Glutaredoxin"/>
    <property type="match status" value="1"/>
</dbReference>
<dbReference type="Proteomes" id="UP000199305">
    <property type="component" value="Unassembled WGS sequence"/>
</dbReference>
<dbReference type="RefSeq" id="WP_091513915.1">
    <property type="nucleotide sequence ID" value="NZ_FNFH01000004.1"/>
</dbReference>
<dbReference type="PANTHER" id="PTHR44051:SF8">
    <property type="entry name" value="GLUTATHIONE S-TRANSFERASE GSTA"/>
    <property type="match status" value="1"/>
</dbReference>
<dbReference type="NCBIfam" id="NF007831">
    <property type="entry name" value="PRK10542.1"/>
    <property type="match status" value="1"/>
</dbReference>
<dbReference type="SFLD" id="SFLDG01150">
    <property type="entry name" value="Main.1:_Beta-like"/>
    <property type="match status" value="1"/>
</dbReference>
<dbReference type="CDD" id="cd03188">
    <property type="entry name" value="GST_C_Beta"/>
    <property type="match status" value="1"/>
</dbReference>
<evidence type="ECO:0000313" key="3">
    <source>
        <dbReference type="EMBL" id="SDK41520.1"/>
    </source>
</evidence>
<dbReference type="InterPro" id="IPR036249">
    <property type="entry name" value="Thioredoxin-like_sf"/>
</dbReference>
<keyword evidence="4" id="KW-1185">Reference proteome</keyword>